<dbReference type="KEGG" id="dpx:DAPPUDRAFT_310202"/>
<feature type="domain" description="Integrator complex subunit 1 R3" evidence="3">
    <location>
        <begin position="1787"/>
        <end position="1945"/>
    </location>
</feature>
<evidence type="ECO:0000259" key="5">
    <source>
        <dbReference type="Pfam" id="PF22929"/>
    </source>
</evidence>
<dbReference type="GO" id="GO:0034474">
    <property type="term" value="P:U2 snRNA 3'-end processing"/>
    <property type="evidence" value="ECO:0000318"/>
    <property type="project" value="GO_Central"/>
</dbReference>
<dbReference type="PhylomeDB" id="E9FST9"/>
<organism evidence="6 7">
    <name type="scientific">Daphnia pulex</name>
    <name type="common">Water flea</name>
    <dbReference type="NCBI Taxonomy" id="6669"/>
    <lineage>
        <taxon>Eukaryota</taxon>
        <taxon>Metazoa</taxon>
        <taxon>Ecdysozoa</taxon>
        <taxon>Arthropoda</taxon>
        <taxon>Crustacea</taxon>
        <taxon>Branchiopoda</taxon>
        <taxon>Diplostraca</taxon>
        <taxon>Cladocera</taxon>
        <taxon>Anomopoda</taxon>
        <taxon>Daphniidae</taxon>
        <taxon>Daphnia</taxon>
    </lineage>
</organism>
<feature type="compositionally biased region" description="Basic and acidic residues" evidence="1">
    <location>
        <begin position="31"/>
        <end position="40"/>
    </location>
</feature>
<dbReference type="PANTHER" id="PTHR21224:SF1">
    <property type="entry name" value="INTEGRATOR COMPLEX SUBUNIT 1"/>
    <property type="match status" value="1"/>
</dbReference>
<dbReference type="GO" id="GO:0032039">
    <property type="term" value="C:integrator complex"/>
    <property type="evidence" value="ECO:0000318"/>
    <property type="project" value="GO_Central"/>
</dbReference>
<dbReference type="InterPro" id="IPR053965">
    <property type="entry name" value="INTS1_R4"/>
</dbReference>
<sequence>MDRGKNLPPKNSKSKPLGFSGDFIALGPKQSRAEPVDAKKSGSSSGGPSKPTPAPLPSLGPSDKKREAPSQLPGSSQNPAKKAKPGLPNTASFTALGRPALKAADPPSPSSTGNRLEPWEEAAIEIEASELLNAIGEAESNEDEERIEAILCGSVKQLKAFSLSQRNKVEPILALALVYLAKWRSHYFNTELIVEALLVLLKRDVTASIGPFKGRTTASAASLACNLLLAGLEDSTEWPESFLKVFVEDSVGERVWVDREECQGFVENILTAFNTKVPSRTILQQESATGTGLGSSGAASSPSITSLGTSGLEDDASVDSDNSQGGLLRGSTHLDQQQVRVIPRFQHLKDMAEALVMEIVNQHLSRRQQPASDLTTRNFLKFLTSTAGLPAVRTQAAQRLEMWLSNQKLVRPATDLLLSICVNCSTEAPTDTDVLNALLRLRLKSKPLLQTYLTCFKELVEQQVDQLPLIVRLLIFNELSPSRGPNNMAVLAVLVQPWPDRAATILADVFMELLLNRDDYLRALRALLREVVRALRHDLPLTTFCAALLHGCMQERRKVAIREFEFKDRLLNSLADLTTLCIFLAISPGVRESASLVARGDLREMEIFRQFHVQASAVQRESISWLRTSIPSVFEPNRVDYIHCLRKVLFMESGEHYYNKDGWPLESDRPIMIRLASEIPVMEDSLIQILLIALSKDHPITASDALELADQLLRRCAAVHNLGFLMLEADNQEIFDMVLRLTAYHYPENIVLPQGYTPPNLAISTLYWKAWLMLLMLIAHNPGSLGSEAWNSFPTLRALMEMCITNDFATSSGTTDQTELQVAAIEKQTILEFETHLAAASTKTVITENNSLLLSQLTSLDPRGSTRRPPPAVIEQLRTLNATLRLGHLLCRSRQPDFLLEILHRQGAAQSKPWLADLVESNEGAWNVLPVQCLCEFLLHEAADDLPVNDLMDDSKQQLGKRKERRHKHQQLVQHLRLLLTDPNQLPEACREVLDYLMRRLSAQKALARHQALTALSVVLAVKDDDITMSDGACSEGTGDDSQFSWLVHQLPTIPHFEAVRPAVIAALRAAFLIETQTQAVAAYLKFLSACALEEPIQDQADLSLDLAQVIVERSSLIAALLPSPSNKTLQAAKTLECLLQLFWHYLLKAREPNKGSYTWSENQDQVLIQWQSGEAASLHIMVVHAIVSLLTYGAPQLEQQSTCFGRLLEIWFPASGVQPQAYLVETTEEAHLYPDWIKLRMIRSSVDPIVDTALKDLEPAQMILFIQSFGFPVLSMSKLLQTLDRMVQDNPFAFVEVDIDKVYIQQLLQIQWARGARGGLLFADIMQLVDTEIRSTADSKAFNMTLRPHLDISSHPSKISSASTASIVTVDHASAVLRQLFDIKTVIRISQLEKNKAYRNLSNALTREIRATTQPSTEACAISFDNLLASASVSRNEFELLLAALERQPAFSCGLLRILTSAASSPTASLGTGNIVAIVMNVCQKIAPVTPDGHSSLKSIALQFVKSRGLLRSESTPADINTLNLSSKRLERHLQQLAARALETNDTRSLVKSIVSSLSQSEFKASFVGLLVDWMELLDPEIITAQPDLEMRLLFGKTPNPPSCRPYALAMLVHQASWATLRKCIQKLLGARDIDAFEAKVVLDFLAALIKVPKLWQGRDKHVPKHQQPEELLNLNHQQLFRLAEYIMSEFVHQTQEKDRALHILQERSQLLLSCCGGSTKMEVLLARDVADLAGSAVKSERQKAAQQLLLRLYVRAPHVITRLPKTSFAQFDDSKTLLTAVPCSIDSMALTLISSLTSPQPGKEGARKMADYETALRKMAATHPLLLLRQFACLAAALRGRSHLDVFVLRSRNYMNVFSSILGIAQQLSANLFTPDHREALEDMLKSFWCLFGNQRTVKESIGPLLQKFLQFLLDFVATAPFAASHCLQQHVPLLHDLQVTHPEMTAIKDLLSALSRPRPTDNEEDRQPSTVPTRSSIRIGPILARLRQSDNYEEVVTVLQDLENVCGRVVCAPLEGAIADLRPLMSSSNQTVRNMTYMLILRYLKDNPNASADLLPDYLDCLDNRNAAVVTTALERLPDFLLLCQENGDVLLQKTFNLAVESGYNTLTNLSEAVMLLQHQMGT</sequence>
<dbReference type="EMBL" id="GL732524">
    <property type="protein sequence ID" value="EFX89254.1"/>
    <property type="molecule type" value="Genomic_DNA"/>
</dbReference>
<evidence type="ECO:0000313" key="7">
    <source>
        <dbReference type="Proteomes" id="UP000000305"/>
    </source>
</evidence>
<dbReference type="InterPro" id="IPR053966">
    <property type="entry name" value="INTS1_INTS2-bd"/>
</dbReference>
<dbReference type="Pfam" id="PF22928">
    <property type="entry name" value="INTS1_R4"/>
    <property type="match status" value="1"/>
</dbReference>
<dbReference type="Pfam" id="PF12432">
    <property type="entry name" value="INTS1_RP2B-bd"/>
    <property type="match status" value="1"/>
</dbReference>
<dbReference type="STRING" id="6669.E9FST9"/>
<feature type="compositionally biased region" description="Basic and acidic residues" evidence="1">
    <location>
        <begin position="1961"/>
        <end position="1970"/>
    </location>
</feature>
<dbReference type="Pfam" id="PF22927">
    <property type="entry name" value="INT1_R3"/>
    <property type="match status" value="1"/>
</dbReference>
<dbReference type="InterPro" id="IPR038902">
    <property type="entry name" value="INTS1"/>
</dbReference>
<dbReference type="OrthoDB" id="19938at2759"/>
<accession>E9FST9</accession>
<dbReference type="InterPro" id="IPR022145">
    <property type="entry name" value="INTS1_RPB2-bd"/>
</dbReference>
<dbReference type="InterPro" id="IPR053964">
    <property type="entry name" value="INT1_R3"/>
</dbReference>
<dbReference type="InterPro" id="IPR016024">
    <property type="entry name" value="ARM-type_fold"/>
</dbReference>
<dbReference type="Pfam" id="PF22929">
    <property type="entry name" value="INTS1_INTS2-bd"/>
    <property type="match status" value="1"/>
</dbReference>
<feature type="region of interest" description="Disordered" evidence="1">
    <location>
        <begin position="1"/>
        <end position="93"/>
    </location>
</feature>
<feature type="region of interest" description="Disordered" evidence="1">
    <location>
        <begin position="1956"/>
        <end position="1977"/>
    </location>
</feature>
<feature type="domain" description="Integrator complex subunit 1 R4" evidence="4">
    <location>
        <begin position="1986"/>
        <end position="2088"/>
    </location>
</feature>
<feature type="domain" description="Integrator complex subunit 1 RPB2-binding" evidence="2">
    <location>
        <begin position="351"/>
        <end position="507"/>
    </location>
</feature>
<name>E9FST9_DAPPU</name>
<dbReference type="Proteomes" id="UP000000305">
    <property type="component" value="Unassembled WGS sequence"/>
</dbReference>
<gene>
    <name evidence="6" type="ORF">DAPPUDRAFT_310202</name>
</gene>
<feature type="domain" description="Integrator complex subunit 1 INTS2-binding" evidence="5">
    <location>
        <begin position="992"/>
        <end position="1323"/>
    </location>
</feature>
<dbReference type="InParanoid" id="E9FST9"/>
<feature type="region of interest" description="Disordered" evidence="1">
    <location>
        <begin position="288"/>
        <end position="330"/>
    </location>
</feature>
<evidence type="ECO:0000259" key="4">
    <source>
        <dbReference type="Pfam" id="PF22928"/>
    </source>
</evidence>
<dbReference type="eggNOG" id="KOG4596">
    <property type="taxonomic scope" value="Eukaryota"/>
</dbReference>
<dbReference type="PANTHER" id="PTHR21224">
    <property type="entry name" value="INTEGRATOR COMPLEX SUBUNIT 1"/>
    <property type="match status" value="1"/>
</dbReference>
<proteinExistence type="predicted"/>
<feature type="compositionally biased region" description="Low complexity" evidence="1">
    <location>
        <begin position="296"/>
        <end position="306"/>
    </location>
</feature>
<keyword evidence="7" id="KW-1185">Reference proteome</keyword>
<dbReference type="SUPFAM" id="SSF48371">
    <property type="entry name" value="ARM repeat"/>
    <property type="match status" value="1"/>
</dbReference>
<evidence type="ECO:0000259" key="2">
    <source>
        <dbReference type="Pfam" id="PF12432"/>
    </source>
</evidence>
<evidence type="ECO:0000313" key="6">
    <source>
        <dbReference type="EMBL" id="EFX89254.1"/>
    </source>
</evidence>
<protein>
    <submittedName>
        <fullName evidence="6">Uncharacterized protein</fullName>
    </submittedName>
</protein>
<evidence type="ECO:0000259" key="3">
    <source>
        <dbReference type="Pfam" id="PF22927"/>
    </source>
</evidence>
<dbReference type="OMA" id="CSEFRFY"/>
<feature type="compositionally biased region" description="Low complexity" evidence="1">
    <location>
        <begin position="1"/>
        <end position="18"/>
    </location>
</feature>
<dbReference type="HOGENOM" id="CLU_001690_0_0_1"/>
<reference evidence="6 7" key="1">
    <citation type="journal article" date="2011" name="Science">
        <title>The ecoresponsive genome of Daphnia pulex.</title>
        <authorList>
            <person name="Colbourne J.K."/>
            <person name="Pfrender M.E."/>
            <person name="Gilbert D."/>
            <person name="Thomas W.K."/>
            <person name="Tucker A."/>
            <person name="Oakley T.H."/>
            <person name="Tokishita S."/>
            <person name="Aerts A."/>
            <person name="Arnold G.J."/>
            <person name="Basu M.K."/>
            <person name="Bauer D.J."/>
            <person name="Caceres C.E."/>
            <person name="Carmel L."/>
            <person name="Casola C."/>
            <person name="Choi J.H."/>
            <person name="Detter J.C."/>
            <person name="Dong Q."/>
            <person name="Dusheyko S."/>
            <person name="Eads B.D."/>
            <person name="Frohlich T."/>
            <person name="Geiler-Samerotte K.A."/>
            <person name="Gerlach D."/>
            <person name="Hatcher P."/>
            <person name="Jogdeo S."/>
            <person name="Krijgsveld J."/>
            <person name="Kriventseva E.V."/>
            <person name="Kultz D."/>
            <person name="Laforsch C."/>
            <person name="Lindquist E."/>
            <person name="Lopez J."/>
            <person name="Manak J.R."/>
            <person name="Muller J."/>
            <person name="Pangilinan J."/>
            <person name="Patwardhan R.P."/>
            <person name="Pitluck S."/>
            <person name="Pritham E.J."/>
            <person name="Rechtsteiner A."/>
            <person name="Rho M."/>
            <person name="Rogozin I.B."/>
            <person name="Sakarya O."/>
            <person name="Salamov A."/>
            <person name="Schaack S."/>
            <person name="Shapiro H."/>
            <person name="Shiga Y."/>
            <person name="Skalitzky C."/>
            <person name="Smith Z."/>
            <person name="Souvorov A."/>
            <person name="Sung W."/>
            <person name="Tang Z."/>
            <person name="Tsuchiya D."/>
            <person name="Tu H."/>
            <person name="Vos H."/>
            <person name="Wang M."/>
            <person name="Wolf Y.I."/>
            <person name="Yamagata H."/>
            <person name="Yamada T."/>
            <person name="Ye Y."/>
            <person name="Shaw J.R."/>
            <person name="Andrews J."/>
            <person name="Crease T.J."/>
            <person name="Tang H."/>
            <person name="Lucas S.M."/>
            <person name="Robertson H.M."/>
            <person name="Bork P."/>
            <person name="Koonin E.V."/>
            <person name="Zdobnov E.M."/>
            <person name="Grigoriev I.V."/>
            <person name="Lynch M."/>
            <person name="Boore J.L."/>
        </authorList>
    </citation>
    <scope>NUCLEOTIDE SEQUENCE [LARGE SCALE GENOMIC DNA]</scope>
</reference>
<dbReference type="FunCoup" id="E9FST9">
    <property type="interactions" value="1050"/>
</dbReference>
<evidence type="ECO:0000256" key="1">
    <source>
        <dbReference type="SAM" id="MobiDB-lite"/>
    </source>
</evidence>